<protein>
    <submittedName>
        <fullName evidence="1">Unannotated protein</fullName>
    </submittedName>
</protein>
<dbReference type="EMBL" id="CAFBNB010000115">
    <property type="protein sequence ID" value="CAB4931147.1"/>
    <property type="molecule type" value="Genomic_DNA"/>
</dbReference>
<accession>A0A6J7ILZ6</accession>
<reference evidence="1" key="1">
    <citation type="submission" date="2020-05" db="EMBL/GenBank/DDBJ databases">
        <authorList>
            <person name="Chiriac C."/>
            <person name="Salcher M."/>
            <person name="Ghai R."/>
            <person name="Kavagutti S V."/>
        </authorList>
    </citation>
    <scope>NUCLEOTIDE SEQUENCE</scope>
</reference>
<name>A0A6J7ILZ6_9ZZZZ</name>
<proteinExistence type="predicted"/>
<organism evidence="1">
    <name type="scientific">freshwater metagenome</name>
    <dbReference type="NCBI Taxonomy" id="449393"/>
    <lineage>
        <taxon>unclassified sequences</taxon>
        <taxon>metagenomes</taxon>
        <taxon>ecological metagenomes</taxon>
    </lineage>
</organism>
<evidence type="ECO:0000313" key="1">
    <source>
        <dbReference type="EMBL" id="CAB4931147.1"/>
    </source>
</evidence>
<gene>
    <name evidence="1" type="ORF">UFOPK3720_00718</name>
</gene>
<dbReference type="AlphaFoldDB" id="A0A6J7ILZ6"/>
<sequence length="86" mass="9288">MVAHGDNLAGIDIVLDRQFARGDDTLGLVADVEKDLIAVHLDDGALDDVAVIEELDGRVDRGEEILLRADVVDRDLSGYCARGYGH</sequence>